<feature type="compositionally biased region" description="Polar residues" evidence="1">
    <location>
        <begin position="295"/>
        <end position="323"/>
    </location>
</feature>
<sequence>MTTSQSSSARPVSPVPSRILASPSATSTVARHSSNVNRPKLSLQTTSLPITFGKSTTGLSRSLTPSSTASPTILNTFNNAYAPARPLSATDEASSPSRLPAKALRHAPSYVATGHRDHREGTPYQLPLGVRSILRNSPLPRSSLWQTMSASGVPEGRRVFFPAKKQVSYRFPLEEEIKTVRFVARHSDLSSGPEHDSSQGSESDDPSDSSTPGSDFSSSDDETSAITVTSAPPHPSKKRRKTISSERQIRAAALRDGLQEPDTPRQGRRKRCKWRWTLEPVAGPAAAADPAAKPTDSSSQGIHSTCASDTPNLTNASERSGCH</sequence>
<evidence type="ECO:0000313" key="3">
    <source>
        <dbReference type="Proteomes" id="UP000243515"/>
    </source>
</evidence>
<dbReference type="Proteomes" id="UP000243515">
    <property type="component" value="Unassembled WGS sequence"/>
</dbReference>
<dbReference type="EMBL" id="NPHW01002783">
    <property type="protein sequence ID" value="OXV10763.1"/>
    <property type="molecule type" value="Genomic_DNA"/>
</dbReference>
<evidence type="ECO:0000313" key="2">
    <source>
        <dbReference type="EMBL" id="OXV10763.1"/>
    </source>
</evidence>
<organism evidence="2 3">
    <name type="scientific">Elaphomyces granulatus</name>
    <dbReference type="NCBI Taxonomy" id="519963"/>
    <lineage>
        <taxon>Eukaryota</taxon>
        <taxon>Fungi</taxon>
        <taxon>Dikarya</taxon>
        <taxon>Ascomycota</taxon>
        <taxon>Pezizomycotina</taxon>
        <taxon>Eurotiomycetes</taxon>
        <taxon>Eurotiomycetidae</taxon>
        <taxon>Eurotiales</taxon>
        <taxon>Elaphomycetaceae</taxon>
        <taxon>Elaphomyces</taxon>
    </lineage>
</organism>
<keyword evidence="3" id="KW-1185">Reference proteome</keyword>
<feature type="compositionally biased region" description="Low complexity" evidence="1">
    <location>
        <begin position="208"/>
        <end position="217"/>
    </location>
</feature>
<protein>
    <submittedName>
        <fullName evidence="2">Uncharacterized protein</fullName>
    </submittedName>
</protein>
<feature type="compositionally biased region" description="Low complexity" evidence="1">
    <location>
        <begin position="1"/>
        <end position="18"/>
    </location>
</feature>
<name>A0A232M2Z1_9EURO</name>
<comment type="caution">
    <text evidence="2">The sequence shown here is derived from an EMBL/GenBank/DDBJ whole genome shotgun (WGS) entry which is preliminary data.</text>
</comment>
<feature type="compositionally biased region" description="Low complexity" evidence="1">
    <location>
        <begin position="280"/>
        <end position="294"/>
    </location>
</feature>
<accession>A0A232M2Z1</accession>
<evidence type="ECO:0000256" key="1">
    <source>
        <dbReference type="SAM" id="MobiDB-lite"/>
    </source>
</evidence>
<dbReference type="AlphaFoldDB" id="A0A232M2Z1"/>
<proteinExistence type="predicted"/>
<feature type="compositionally biased region" description="Basic and acidic residues" evidence="1">
    <location>
        <begin position="185"/>
        <end position="197"/>
    </location>
</feature>
<feature type="compositionally biased region" description="Polar residues" evidence="1">
    <location>
        <begin position="23"/>
        <end position="67"/>
    </location>
</feature>
<reference evidence="2 3" key="1">
    <citation type="journal article" date="2015" name="Environ. Microbiol.">
        <title>Metagenome sequence of Elaphomyces granulatus from sporocarp tissue reveals Ascomycota ectomycorrhizal fingerprints of genome expansion and a Proteobacteria-rich microbiome.</title>
        <authorList>
            <person name="Quandt C.A."/>
            <person name="Kohler A."/>
            <person name="Hesse C.N."/>
            <person name="Sharpton T.J."/>
            <person name="Martin F."/>
            <person name="Spatafora J.W."/>
        </authorList>
    </citation>
    <scope>NUCLEOTIDE SEQUENCE [LARGE SCALE GENOMIC DNA]</scope>
    <source>
        <strain evidence="2 3">OSC145934</strain>
    </source>
</reference>
<feature type="region of interest" description="Disordered" evidence="1">
    <location>
        <begin position="1"/>
        <end position="67"/>
    </location>
</feature>
<gene>
    <name evidence="2" type="ORF">Egran_01476</name>
</gene>
<feature type="region of interest" description="Disordered" evidence="1">
    <location>
        <begin position="185"/>
        <end position="323"/>
    </location>
</feature>
<dbReference type="OrthoDB" id="5206740at2759"/>